<accession>A0AAP0ESB8</accession>
<keyword evidence="2" id="KW-0378">Hydrolase</keyword>
<gene>
    <name evidence="6" type="ORF">Syun_025501</name>
</gene>
<protein>
    <recommendedName>
        <fullName evidence="8">Reverse transcriptase Ty1/copia-type domain-containing protein</fullName>
    </recommendedName>
</protein>
<evidence type="ECO:0000259" key="4">
    <source>
        <dbReference type="Pfam" id="PF07727"/>
    </source>
</evidence>
<evidence type="ECO:0000313" key="6">
    <source>
        <dbReference type="EMBL" id="KAK9098456.1"/>
    </source>
</evidence>
<dbReference type="GO" id="GO:0016787">
    <property type="term" value="F:hydrolase activity"/>
    <property type="evidence" value="ECO:0007669"/>
    <property type="project" value="UniProtKB-KW"/>
</dbReference>
<evidence type="ECO:0000313" key="7">
    <source>
        <dbReference type="Proteomes" id="UP001420932"/>
    </source>
</evidence>
<feature type="region of interest" description="Disordered" evidence="3">
    <location>
        <begin position="163"/>
        <end position="186"/>
    </location>
</feature>
<keyword evidence="7" id="KW-1185">Reference proteome</keyword>
<dbReference type="PANTHER" id="PTHR42648:SF26">
    <property type="entry name" value="INTEGRASE CATALYTIC DOMAIN-CONTAINING PROTEIN"/>
    <property type="match status" value="1"/>
</dbReference>
<evidence type="ECO:0000259" key="5">
    <source>
        <dbReference type="Pfam" id="PF25597"/>
    </source>
</evidence>
<name>A0AAP0ESB8_9MAGN</name>
<keyword evidence="1" id="KW-0479">Metal-binding</keyword>
<dbReference type="EMBL" id="JBBNAF010000011">
    <property type="protein sequence ID" value="KAK9098456.1"/>
    <property type="molecule type" value="Genomic_DNA"/>
</dbReference>
<evidence type="ECO:0008006" key="8">
    <source>
        <dbReference type="Google" id="ProtNLM"/>
    </source>
</evidence>
<evidence type="ECO:0000256" key="2">
    <source>
        <dbReference type="ARBA" id="ARBA00022801"/>
    </source>
</evidence>
<dbReference type="Pfam" id="PF25597">
    <property type="entry name" value="SH3_retrovirus"/>
    <property type="match status" value="1"/>
</dbReference>
<dbReference type="PANTHER" id="PTHR42648">
    <property type="entry name" value="TRANSPOSASE, PUTATIVE-RELATED"/>
    <property type="match status" value="1"/>
</dbReference>
<dbReference type="InterPro" id="IPR039537">
    <property type="entry name" value="Retrotran_Ty1/copia-like"/>
</dbReference>
<dbReference type="InterPro" id="IPR013103">
    <property type="entry name" value="RVT_2"/>
</dbReference>
<organism evidence="6 7">
    <name type="scientific">Stephania yunnanensis</name>
    <dbReference type="NCBI Taxonomy" id="152371"/>
    <lineage>
        <taxon>Eukaryota</taxon>
        <taxon>Viridiplantae</taxon>
        <taxon>Streptophyta</taxon>
        <taxon>Embryophyta</taxon>
        <taxon>Tracheophyta</taxon>
        <taxon>Spermatophyta</taxon>
        <taxon>Magnoliopsida</taxon>
        <taxon>Ranunculales</taxon>
        <taxon>Menispermaceae</taxon>
        <taxon>Menispermoideae</taxon>
        <taxon>Cissampelideae</taxon>
        <taxon>Stephania</taxon>
    </lineage>
</organism>
<feature type="domain" description="Reverse transcriptase Ty1/copia-type" evidence="4">
    <location>
        <begin position="252"/>
        <end position="321"/>
    </location>
</feature>
<dbReference type="InterPro" id="IPR057670">
    <property type="entry name" value="SH3_retrovirus"/>
</dbReference>
<feature type="compositionally biased region" description="Polar residues" evidence="3">
    <location>
        <begin position="176"/>
        <end position="186"/>
    </location>
</feature>
<dbReference type="GO" id="GO:0046872">
    <property type="term" value="F:metal ion binding"/>
    <property type="evidence" value="ECO:0007669"/>
    <property type="project" value="UniProtKB-KW"/>
</dbReference>
<dbReference type="Pfam" id="PF07727">
    <property type="entry name" value="RVT_2"/>
    <property type="match status" value="1"/>
</dbReference>
<sequence>MSLVLLAHSKLPLRFWWDACETAVFIINRLPNKTLDDISSYEKLFNTPPDYNLLRVFGCSYFPYLRPYNNHKYQFRSEKCVFLGYSSKHKGYKCLSPTGRLYITRNVIFHEHEFSYDTLFSSNKSSSPSTAIHISLHTNFPLPIPSHLCSNLSSFALPNHNSSYVSPNSSESNPSHILTDSLPSSSPDVIAPHNTHPMITRAKDDICMSKVFVATAADNSDEIPSSTTIALKDPKWREAMEKEYQALMKIGIWSLVPPTSNQNVMGNKWIFSIKRNSNGSINRYRARLVAKGFKQVPGIDFDETYSLVVKASTIRVISSLAFWMVFTSN</sequence>
<feature type="domain" description="Retroviral polymerase SH3-like" evidence="5">
    <location>
        <begin position="59"/>
        <end position="118"/>
    </location>
</feature>
<comment type="caution">
    <text evidence="6">The sequence shown here is derived from an EMBL/GenBank/DDBJ whole genome shotgun (WGS) entry which is preliminary data.</text>
</comment>
<dbReference type="Proteomes" id="UP001420932">
    <property type="component" value="Unassembled WGS sequence"/>
</dbReference>
<reference evidence="6 7" key="1">
    <citation type="submission" date="2024-01" db="EMBL/GenBank/DDBJ databases">
        <title>Genome assemblies of Stephania.</title>
        <authorList>
            <person name="Yang L."/>
        </authorList>
    </citation>
    <scope>NUCLEOTIDE SEQUENCE [LARGE SCALE GENOMIC DNA]</scope>
    <source>
        <strain evidence="6">YNDBR</strain>
        <tissue evidence="6">Leaf</tissue>
    </source>
</reference>
<evidence type="ECO:0000256" key="3">
    <source>
        <dbReference type="SAM" id="MobiDB-lite"/>
    </source>
</evidence>
<evidence type="ECO:0000256" key="1">
    <source>
        <dbReference type="ARBA" id="ARBA00022723"/>
    </source>
</evidence>
<dbReference type="AlphaFoldDB" id="A0AAP0ESB8"/>
<feature type="compositionally biased region" description="Low complexity" evidence="3">
    <location>
        <begin position="163"/>
        <end position="175"/>
    </location>
</feature>
<proteinExistence type="predicted"/>